<evidence type="ECO:0008006" key="3">
    <source>
        <dbReference type="Google" id="ProtNLM"/>
    </source>
</evidence>
<accession>A0ABQ3NXD4</accession>
<dbReference type="Proteomes" id="UP000660554">
    <property type="component" value="Unassembled WGS sequence"/>
</dbReference>
<sequence length="104" mass="11910">MSMKPFEYDGRYRELDQVMRAYLGQPADDTAEQRSLALDASLRHAWHTCPWAIAEAERRLREYGRNSRGRLRTDLGEFCAVPDVGIPETAIGDWLLLLAVSTRE</sequence>
<organism evidence="1 2">
    <name type="scientific">Streptomyces virginiae</name>
    <name type="common">Streptomyces cinnamonensis</name>
    <dbReference type="NCBI Taxonomy" id="1961"/>
    <lineage>
        <taxon>Bacteria</taxon>
        <taxon>Bacillati</taxon>
        <taxon>Actinomycetota</taxon>
        <taxon>Actinomycetes</taxon>
        <taxon>Kitasatosporales</taxon>
        <taxon>Streptomycetaceae</taxon>
        <taxon>Streptomyces</taxon>
    </lineage>
</organism>
<evidence type="ECO:0000313" key="1">
    <source>
        <dbReference type="EMBL" id="GHI17433.1"/>
    </source>
</evidence>
<dbReference type="RefSeq" id="WP_308217971.1">
    <property type="nucleotide sequence ID" value="NZ_BMRU01000029.1"/>
</dbReference>
<comment type="caution">
    <text evidence="1">The sequence shown here is derived from an EMBL/GenBank/DDBJ whole genome shotgun (WGS) entry which is preliminary data.</text>
</comment>
<keyword evidence="2" id="KW-1185">Reference proteome</keyword>
<name>A0ABQ3NXD4_STRVG</name>
<dbReference type="EMBL" id="BNDV01000017">
    <property type="protein sequence ID" value="GHI17433.1"/>
    <property type="molecule type" value="Genomic_DNA"/>
</dbReference>
<proteinExistence type="predicted"/>
<gene>
    <name evidence="1" type="ORF">Scinn_68960</name>
</gene>
<reference evidence="2" key="1">
    <citation type="submission" date="2020-09" db="EMBL/GenBank/DDBJ databases">
        <title>Whole genome shotgun sequence of Streptomyces cinnamonensis NBRC 15873.</title>
        <authorList>
            <person name="Komaki H."/>
            <person name="Tamura T."/>
        </authorList>
    </citation>
    <scope>NUCLEOTIDE SEQUENCE [LARGE SCALE GENOMIC DNA]</scope>
    <source>
        <strain evidence="2">NBRC 15873</strain>
    </source>
</reference>
<protein>
    <recommendedName>
        <fullName evidence="3">CdiI immunity protein domain-containing protein</fullName>
    </recommendedName>
</protein>
<dbReference type="GeneID" id="86959253"/>
<evidence type="ECO:0000313" key="2">
    <source>
        <dbReference type="Proteomes" id="UP000660554"/>
    </source>
</evidence>